<accession>B5Y3L6</accession>
<dbReference type="OrthoDB" id="48447at2759"/>
<feature type="region of interest" description="Disordered" evidence="1">
    <location>
        <begin position="1"/>
        <end position="85"/>
    </location>
</feature>
<reference evidence="3" key="2">
    <citation type="submission" date="2008-08" db="EMBL/GenBank/DDBJ databases">
        <authorList>
            <consortium name="Diatom Consortium"/>
            <person name="Grigoriev I."/>
            <person name="Grimwood J."/>
            <person name="Kuo A."/>
            <person name="Otillar R.P."/>
            <person name="Salamov A."/>
            <person name="Detter J.C."/>
            <person name="Lindquist E."/>
            <person name="Shapiro H."/>
            <person name="Lucas S."/>
            <person name="Glavina del Rio T."/>
            <person name="Pitluck S."/>
            <person name="Rokhsar D."/>
            <person name="Bowler C."/>
        </authorList>
    </citation>
    <scope>GENOME REANNOTATION</scope>
    <source>
        <strain evidence="3">CCAP 1055/1</strain>
    </source>
</reference>
<organism evidence="2 3">
    <name type="scientific">Phaeodactylum tricornutum (strain CCAP 1055/1)</name>
    <dbReference type="NCBI Taxonomy" id="556484"/>
    <lineage>
        <taxon>Eukaryota</taxon>
        <taxon>Sar</taxon>
        <taxon>Stramenopiles</taxon>
        <taxon>Ochrophyta</taxon>
        <taxon>Bacillariophyta</taxon>
        <taxon>Bacillariophyceae</taxon>
        <taxon>Bacillariophycidae</taxon>
        <taxon>Naviculales</taxon>
        <taxon>Phaeodactylaceae</taxon>
        <taxon>Phaeodactylum</taxon>
    </lineage>
</organism>
<dbReference type="KEGG" id="pti:PHATR_46732"/>
<dbReference type="InParanoid" id="B5Y3L6"/>
<dbReference type="PaxDb" id="2850-Phatr46732"/>
<dbReference type="eggNOG" id="ENOG502SUEN">
    <property type="taxonomic scope" value="Eukaryota"/>
</dbReference>
<evidence type="ECO:0000313" key="3">
    <source>
        <dbReference type="Proteomes" id="UP000000759"/>
    </source>
</evidence>
<dbReference type="RefSeq" id="XP_002185858.1">
    <property type="nucleotide sequence ID" value="XM_002185822.1"/>
</dbReference>
<feature type="compositionally biased region" description="Low complexity" evidence="1">
    <location>
        <begin position="121"/>
        <end position="155"/>
    </location>
</feature>
<sequence>MNAEKGDKGETSETGRVAEHENASGLDMSNADLPDCGEPLSGAEMSSPIRMEDPDSTGSKEGNAVGSLTMKRPYQNEVPTAEAEALARRNTRARLLPVEDGVARDRSRMTSSGLSTHGELSDVVLRSLSRSQTSFSESGDQNSEESSSQSPFASGSVFATTSSSLLHNCSDNGNRMESAASLLLHQAQMRDLLAALCTMDSHRNLTNMDALRNCNTNVTTHISHMDNEAPSRTYTAVENLLALIQARSDRISSNSSTPFASLPTSNLEMRNLPSVPAISNTQFANSIRDQMLQMRLLSPVNCSISNTTRGNSELEHLDLLLASVTTMQHEQSNHTSAASPHSQLRQLLDQFSGPQNIVLSELQQMAATVPQLQQPLPIQNPQALQVMSMNSASLLATLVSHQINLNGGVAVSMLAQLEAVNCAASRAARLTPVFPSTDDHVVAAPRTKRTTLSLACDEEQLSDYQILIRRQLEVFEAEQVDVESNTQGRKKQLFLGQVGLRCIHCMAIPSRQRGRGATYYPTKLTGVYQAAQNMASSHLCESCHHIPDSLKERLRSLRVRRDTAGGGKKYWADGCRALGLYEVPAGIKIYR</sequence>
<name>B5Y3L6_PHATC</name>
<gene>
    <name evidence="2" type="ORF">PHATR_46732</name>
</gene>
<dbReference type="Proteomes" id="UP000000759">
    <property type="component" value="Chromosome 11"/>
</dbReference>
<dbReference type="EMBL" id="CP001141">
    <property type="protein sequence ID" value="ACI65328.1"/>
    <property type="molecule type" value="Genomic_DNA"/>
</dbReference>
<feature type="compositionally biased region" description="Basic and acidic residues" evidence="1">
    <location>
        <begin position="1"/>
        <end position="22"/>
    </location>
</feature>
<evidence type="ECO:0000313" key="2">
    <source>
        <dbReference type="EMBL" id="ACI65328.1"/>
    </source>
</evidence>
<dbReference type="HOGENOM" id="CLU_461917_0_0_1"/>
<evidence type="ECO:0000256" key="1">
    <source>
        <dbReference type="SAM" id="MobiDB-lite"/>
    </source>
</evidence>
<feature type="region of interest" description="Disordered" evidence="1">
    <location>
        <begin position="100"/>
        <end position="155"/>
    </location>
</feature>
<protein>
    <submittedName>
        <fullName evidence="2">Uncharacterized protein</fullName>
    </submittedName>
</protein>
<keyword evidence="3" id="KW-1185">Reference proteome</keyword>
<dbReference type="AlphaFoldDB" id="B5Y3L6"/>
<dbReference type="GeneID" id="7204633"/>
<reference evidence="2 3" key="1">
    <citation type="journal article" date="2008" name="Nature">
        <title>The Phaeodactylum genome reveals the evolutionary history of diatom genomes.</title>
        <authorList>
            <person name="Bowler C."/>
            <person name="Allen A.E."/>
            <person name="Badger J.H."/>
            <person name="Grimwood J."/>
            <person name="Jabbari K."/>
            <person name="Kuo A."/>
            <person name="Maheswari U."/>
            <person name="Martens C."/>
            <person name="Maumus F."/>
            <person name="Otillar R.P."/>
            <person name="Rayko E."/>
            <person name="Salamov A."/>
            <person name="Vandepoele K."/>
            <person name="Beszteri B."/>
            <person name="Gruber A."/>
            <person name="Heijde M."/>
            <person name="Katinka M."/>
            <person name="Mock T."/>
            <person name="Valentin K."/>
            <person name="Verret F."/>
            <person name="Berges J.A."/>
            <person name="Brownlee C."/>
            <person name="Cadoret J.P."/>
            <person name="Chiovitti A."/>
            <person name="Choi C.J."/>
            <person name="Coesel S."/>
            <person name="De Martino A."/>
            <person name="Detter J.C."/>
            <person name="Durkin C."/>
            <person name="Falciatore A."/>
            <person name="Fournet J."/>
            <person name="Haruta M."/>
            <person name="Huysman M.J."/>
            <person name="Jenkins B.D."/>
            <person name="Jiroutova K."/>
            <person name="Jorgensen R.E."/>
            <person name="Joubert Y."/>
            <person name="Kaplan A."/>
            <person name="Kroger N."/>
            <person name="Kroth P.G."/>
            <person name="La Roche J."/>
            <person name="Lindquist E."/>
            <person name="Lommer M."/>
            <person name="Martin-Jezequel V."/>
            <person name="Lopez P.J."/>
            <person name="Lucas S."/>
            <person name="Mangogna M."/>
            <person name="McGinnis K."/>
            <person name="Medlin L.K."/>
            <person name="Montsant A."/>
            <person name="Oudot-Le Secq M.P."/>
            <person name="Napoli C."/>
            <person name="Obornik M."/>
            <person name="Parker M.S."/>
            <person name="Petit J.L."/>
            <person name="Porcel B.M."/>
            <person name="Poulsen N."/>
            <person name="Robison M."/>
            <person name="Rychlewski L."/>
            <person name="Rynearson T.A."/>
            <person name="Schmutz J."/>
            <person name="Shapiro H."/>
            <person name="Siaut M."/>
            <person name="Stanley M."/>
            <person name="Sussman M.R."/>
            <person name="Taylor A.R."/>
            <person name="Vardi A."/>
            <person name="von Dassow P."/>
            <person name="Vyverman W."/>
            <person name="Willis A."/>
            <person name="Wyrwicz L.S."/>
            <person name="Rokhsar D.S."/>
            <person name="Weissenbach J."/>
            <person name="Armbrust E.V."/>
            <person name="Green B.R."/>
            <person name="Van de Peer Y."/>
            <person name="Grigoriev I.V."/>
        </authorList>
    </citation>
    <scope>NUCLEOTIDE SEQUENCE [LARGE SCALE GENOMIC DNA]</scope>
    <source>
        <strain evidence="2 3">CCAP 1055/1</strain>
    </source>
</reference>
<proteinExistence type="predicted"/>